<sequence length="354" mass="37064">MNPRRAAFAVPGDLTTLTGGYIFDRKLLASLRALDRDVTHIALGASFPDPTRADMQDAARRLAAVPEDCPVIIDGLAMGAMDHEVLTGMSAPIVALVHHPLALESGLSAERRDHLHRTELRNLGQAAHIVVPSPHIGSLLVSDYGVAQDRITIARPGSDPRSGQSGKSDPPLILSVGIQMPRKGHDVLLRALARVSDRSWQAVVAGAPLDTAHAGMLARLVGDLGLADRVTLAGQVPGVELTRLYERAHLFALATRYEGHGIVFDEAMAHGLPIVTCAVGAVPDTVAPGAGVLVPPDDPDAFAEALASVLDDPKRHGDMAAASIAAGETLPDWATTAQVVDDVLSRVATGALTP</sequence>
<feature type="domain" description="Glycosyl transferase family 1" evidence="2">
    <location>
        <begin position="167"/>
        <end position="321"/>
    </location>
</feature>
<dbReference type="Proteomes" id="UP000248916">
    <property type="component" value="Unassembled WGS sequence"/>
</dbReference>
<dbReference type="OrthoDB" id="529131at2"/>
<name>A0A2W7NCW5_9RHOB</name>
<dbReference type="AlphaFoldDB" id="A0A2W7NCW5"/>
<evidence type="ECO:0000256" key="1">
    <source>
        <dbReference type="ARBA" id="ARBA00022679"/>
    </source>
</evidence>
<dbReference type="GO" id="GO:0016757">
    <property type="term" value="F:glycosyltransferase activity"/>
    <property type="evidence" value="ECO:0007669"/>
    <property type="project" value="InterPro"/>
</dbReference>
<dbReference type="EMBL" id="QKZL01000003">
    <property type="protein sequence ID" value="PZX18215.1"/>
    <property type="molecule type" value="Genomic_DNA"/>
</dbReference>
<protein>
    <submittedName>
        <fullName evidence="3">Glycosyltransferase involved in cell wall biosynthesis</fullName>
    </submittedName>
</protein>
<dbReference type="Gene3D" id="3.40.50.2000">
    <property type="entry name" value="Glycogen Phosphorylase B"/>
    <property type="match status" value="2"/>
</dbReference>
<organism evidence="3 4">
    <name type="scientific">Palleronia aestuarii</name>
    <dbReference type="NCBI Taxonomy" id="568105"/>
    <lineage>
        <taxon>Bacteria</taxon>
        <taxon>Pseudomonadati</taxon>
        <taxon>Pseudomonadota</taxon>
        <taxon>Alphaproteobacteria</taxon>
        <taxon>Rhodobacterales</taxon>
        <taxon>Roseobacteraceae</taxon>
        <taxon>Palleronia</taxon>
    </lineage>
</organism>
<dbReference type="SUPFAM" id="SSF53756">
    <property type="entry name" value="UDP-Glycosyltransferase/glycogen phosphorylase"/>
    <property type="match status" value="1"/>
</dbReference>
<reference evidence="3 4" key="1">
    <citation type="submission" date="2018-06" db="EMBL/GenBank/DDBJ databases">
        <title>Genomic Encyclopedia of Archaeal and Bacterial Type Strains, Phase II (KMG-II): from individual species to whole genera.</title>
        <authorList>
            <person name="Goeker M."/>
        </authorList>
    </citation>
    <scope>NUCLEOTIDE SEQUENCE [LARGE SCALE GENOMIC DNA]</scope>
    <source>
        <strain evidence="3 4">DSM 22009</strain>
    </source>
</reference>
<dbReference type="RefSeq" id="WP_111536044.1">
    <property type="nucleotide sequence ID" value="NZ_QKZL01000003.1"/>
</dbReference>
<proteinExistence type="predicted"/>
<evidence type="ECO:0000313" key="4">
    <source>
        <dbReference type="Proteomes" id="UP000248916"/>
    </source>
</evidence>
<evidence type="ECO:0000259" key="2">
    <source>
        <dbReference type="Pfam" id="PF00534"/>
    </source>
</evidence>
<dbReference type="CDD" id="cd03801">
    <property type="entry name" value="GT4_PimA-like"/>
    <property type="match status" value="1"/>
</dbReference>
<gene>
    <name evidence="3" type="ORF">LX81_00844</name>
</gene>
<keyword evidence="1 3" id="KW-0808">Transferase</keyword>
<dbReference type="PANTHER" id="PTHR46401:SF2">
    <property type="entry name" value="GLYCOSYLTRANSFERASE WBBK-RELATED"/>
    <property type="match status" value="1"/>
</dbReference>
<evidence type="ECO:0000313" key="3">
    <source>
        <dbReference type="EMBL" id="PZX18215.1"/>
    </source>
</evidence>
<dbReference type="InterPro" id="IPR001296">
    <property type="entry name" value="Glyco_trans_1"/>
</dbReference>
<accession>A0A2W7NCW5</accession>
<dbReference type="Pfam" id="PF00534">
    <property type="entry name" value="Glycos_transf_1"/>
    <property type="match status" value="1"/>
</dbReference>
<keyword evidence="4" id="KW-1185">Reference proteome</keyword>
<dbReference type="PANTHER" id="PTHR46401">
    <property type="entry name" value="GLYCOSYLTRANSFERASE WBBK-RELATED"/>
    <property type="match status" value="1"/>
</dbReference>
<dbReference type="GO" id="GO:0009103">
    <property type="term" value="P:lipopolysaccharide biosynthetic process"/>
    <property type="evidence" value="ECO:0007669"/>
    <property type="project" value="TreeGrafter"/>
</dbReference>
<comment type="caution">
    <text evidence="3">The sequence shown here is derived from an EMBL/GenBank/DDBJ whole genome shotgun (WGS) entry which is preliminary data.</text>
</comment>